<proteinExistence type="predicted"/>
<accession>A0A6C0KSL7</accession>
<protein>
    <submittedName>
        <fullName evidence="1">Uncharacterized protein</fullName>
    </submittedName>
</protein>
<dbReference type="EMBL" id="MN740969">
    <property type="protein sequence ID" value="QHU20599.1"/>
    <property type="molecule type" value="Genomic_DNA"/>
</dbReference>
<sequence length="152" mass="16653">MSFSNSSLYFSPSHPSTIIDRIVGTNGTIFETINGNLYTTSSLSTIIGRVAISQTIFDINDVNMNGLFETTGQTAFVLPMGTVMYTFSGQTIRLPSGNYVFPNAQYTYNITSGVGNYQPLYGTVTVTSTDSPDGSTQLRVFNMTLNWRRSHA</sequence>
<evidence type="ECO:0000313" key="1">
    <source>
        <dbReference type="EMBL" id="QHU20599.1"/>
    </source>
</evidence>
<dbReference type="AlphaFoldDB" id="A0A6C0KSL7"/>
<reference evidence="1" key="1">
    <citation type="journal article" date="2020" name="Nature">
        <title>Giant virus diversity and host interactions through global metagenomics.</title>
        <authorList>
            <person name="Schulz F."/>
            <person name="Roux S."/>
            <person name="Paez-Espino D."/>
            <person name="Jungbluth S."/>
            <person name="Walsh D.A."/>
            <person name="Denef V.J."/>
            <person name="McMahon K.D."/>
            <person name="Konstantinidis K.T."/>
            <person name="Eloe-Fadrosh E.A."/>
            <person name="Kyrpides N.C."/>
            <person name="Woyke T."/>
        </authorList>
    </citation>
    <scope>NUCLEOTIDE SEQUENCE</scope>
    <source>
        <strain evidence="1">GVMAG-S-3300013093-109</strain>
    </source>
</reference>
<name>A0A6C0KSL7_9ZZZZ</name>
<organism evidence="1">
    <name type="scientific">viral metagenome</name>
    <dbReference type="NCBI Taxonomy" id="1070528"/>
    <lineage>
        <taxon>unclassified sequences</taxon>
        <taxon>metagenomes</taxon>
        <taxon>organismal metagenomes</taxon>
    </lineage>
</organism>